<name>A0AAE3VCV0_9BACT</name>
<proteinExistence type="predicted"/>
<reference evidence="4" key="1">
    <citation type="submission" date="2023-07" db="EMBL/GenBank/DDBJ databases">
        <title>Genomic Encyclopedia of Type Strains, Phase IV (KMG-IV): sequencing the most valuable type-strain genomes for metagenomic binning, comparative biology and taxonomic classification.</title>
        <authorList>
            <person name="Goeker M."/>
        </authorList>
    </citation>
    <scope>NUCLEOTIDE SEQUENCE</scope>
    <source>
        <strain evidence="4">DSM 24202</strain>
    </source>
</reference>
<dbReference type="InterPro" id="IPR036514">
    <property type="entry name" value="SGNH_hydro_sf"/>
</dbReference>
<dbReference type="AlphaFoldDB" id="A0AAE3VCV0"/>
<evidence type="ECO:0000313" key="4">
    <source>
        <dbReference type="EMBL" id="MDQ0288122.1"/>
    </source>
</evidence>
<feature type="domain" description="Sialate O-acetylesterase" evidence="3">
    <location>
        <begin position="405"/>
        <end position="489"/>
    </location>
</feature>
<keyword evidence="2" id="KW-0732">Signal</keyword>
<dbReference type="RefSeq" id="WP_307259326.1">
    <property type="nucleotide sequence ID" value="NZ_JAUSVL010000001.1"/>
</dbReference>
<dbReference type="GO" id="GO:0001681">
    <property type="term" value="F:sialate O-acetylesterase activity"/>
    <property type="evidence" value="ECO:0007669"/>
    <property type="project" value="UniProtKB-EC"/>
</dbReference>
<dbReference type="Proteomes" id="UP001238163">
    <property type="component" value="Unassembled WGS sequence"/>
</dbReference>
<dbReference type="EMBL" id="JAUSVL010000001">
    <property type="protein sequence ID" value="MDQ0288122.1"/>
    <property type="molecule type" value="Genomic_DNA"/>
</dbReference>
<feature type="chain" id="PRO_5041996262" evidence="2">
    <location>
        <begin position="22"/>
        <end position="659"/>
    </location>
</feature>
<dbReference type="Gene3D" id="3.40.50.1110">
    <property type="entry name" value="SGNH hydrolase"/>
    <property type="match status" value="2"/>
</dbReference>
<accession>A0AAE3VCV0</accession>
<dbReference type="InterPro" id="IPR005181">
    <property type="entry name" value="SASA"/>
</dbReference>
<dbReference type="GO" id="GO:0005975">
    <property type="term" value="P:carbohydrate metabolic process"/>
    <property type="evidence" value="ECO:0007669"/>
    <property type="project" value="TreeGrafter"/>
</dbReference>
<evidence type="ECO:0000256" key="1">
    <source>
        <dbReference type="ARBA" id="ARBA00022801"/>
    </source>
</evidence>
<keyword evidence="1 4" id="KW-0378">Hydrolase</keyword>
<organism evidence="4 5">
    <name type="scientific">Oligosphaera ethanolica</name>
    <dbReference type="NCBI Taxonomy" id="760260"/>
    <lineage>
        <taxon>Bacteria</taxon>
        <taxon>Pseudomonadati</taxon>
        <taxon>Lentisphaerota</taxon>
        <taxon>Oligosphaeria</taxon>
        <taxon>Oligosphaerales</taxon>
        <taxon>Oligosphaeraceae</taxon>
        <taxon>Oligosphaera</taxon>
    </lineage>
</organism>
<dbReference type="Pfam" id="PF03629">
    <property type="entry name" value="SASA"/>
    <property type="match status" value="1"/>
</dbReference>
<evidence type="ECO:0000256" key="2">
    <source>
        <dbReference type="SAM" id="SignalP"/>
    </source>
</evidence>
<comment type="caution">
    <text evidence="4">The sequence shown here is derived from an EMBL/GenBank/DDBJ whole genome shotgun (WGS) entry which is preliminary data.</text>
</comment>
<dbReference type="PANTHER" id="PTHR22901:SF0">
    <property type="entry name" value="SIALATE O-ACETYLESTERASE"/>
    <property type="match status" value="1"/>
</dbReference>
<dbReference type="PANTHER" id="PTHR22901">
    <property type="entry name" value="SIALATE O-ACETYLESTERASE"/>
    <property type="match status" value="1"/>
</dbReference>
<protein>
    <submittedName>
        <fullName evidence="4">Sialate O-acetylesterase</fullName>
        <ecNumber evidence="4">3.1.1.53</ecNumber>
    </submittedName>
</protein>
<evidence type="ECO:0000313" key="5">
    <source>
        <dbReference type="Proteomes" id="UP001238163"/>
    </source>
</evidence>
<evidence type="ECO:0000259" key="3">
    <source>
        <dbReference type="Pfam" id="PF03629"/>
    </source>
</evidence>
<feature type="signal peptide" evidence="2">
    <location>
        <begin position="1"/>
        <end position="21"/>
    </location>
</feature>
<dbReference type="EC" id="3.1.1.53" evidence="4"/>
<keyword evidence="5" id="KW-1185">Reference proteome</keyword>
<dbReference type="InterPro" id="IPR039329">
    <property type="entry name" value="SIAE"/>
</dbReference>
<gene>
    <name evidence="4" type="ORF">J3R75_000229</name>
</gene>
<dbReference type="SUPFAM" id="SSF52266">
    <property type="entry name" value="SGNH hydrolase"/>
    <property type="match status" value="1"/>
</dbReference>
<sequence length="659" mass="71608">MKKLSALFVIVALLVSSGLRADVKLGEIFTDHAVLQRGAATAVFGTADAGEAVTVRVGAAAADAVADADGRWLARINLNDVGPGPHSLTVKGKNEIVLQDILVGQVWLCSGQSNMQFGLVSALGGRDEIKNVTNDHLRTFNVSCVGAPQPATVLKGSGWQQTIPANGSRTAVGYYFARELQRELNEPVGYINSSWGGSSIESWLEPATATRLSADARADWEKILDNLAQYPTRLEQFQQDVAAWEKQYDRADRESTGMPADDAWKAVNLNKLPGNGAGWLRAVLDLSEKDVAGSGSLNMRYSGVPGKLYCNGQLVREHSLATIATNVSTWAGIDKKYLQPGKNVIAYRYFRPAGDFRLLLELRTAGGTVKPTWEHCMEYTFAANAEAEKSYPKISTRPEPNKTPTFLYNGMIAPMKPYSLAGVIWYQGETNAGKARWYLEHTEQLVSQWRDHFKHAELPFYWCQLANYMAKVDKPSASCAWADLRGAQTAAQRIPHTGQAVLIDVGESGDIHPLDKETPGKRLVAMALNDVYGKARPSRGPQASGAVLVDGKIAVSFENLEGGLVAKELPAQYPVALVDKRFAELKRNAPGGTLEGFAVQGGDDQWQWADAVIAGDKVIVDASKVDAPKALAYGWENNPTCNLYNQEGFPAVPFKVTLP</sequence>